<dbReference type="Gene3D" id="3.30.300.30">
    <property type="match status" value="1"/>
</dbReference>
<dbReference type="Pfam" id="PF13193">
    <property type="entry name" value="AMP-binding_C"/>
    <property type="match status" value="1"/>
</dbReference>
<evidence type="ECO:0000313" key="5">
    <source>
        <dbReference type="Proteomes" id="UP000279994"/>
    </source>
</evidence>
<proteinExistence type="predicted"/>
<keyword evidence="4" id="KW-0436">Ligase</keyword>
<dbReference type="EMBL" id="RJSF01000047">
    <property type="protein sequence ID" value="RNM11803.1"/>
    <property type="molecule type" value="Genomic_DNA"/>
</dbReference>
<evidence type="ECO:0000259" key="2">
    <source>
        <dbReference type="Pfam" id="PF00501"/>
    </source>
</evidence>
<dbReference type="PANTHER" id="PTHR43767:SF12">
    <property type="entry name" value="AMP-DEPENDENT SYNTHETASE AND LIGASE"/>
    <property type="match status" value="1"/>
</dbReference>
<name>A0A3N0GH55_9ACTN</name>
<evidence type="ECO:0000256" key="1">
    <source>
        <dbReference type="SAM" id="MobiDB-lite"/>
    </source>
</evidence>
<dbReference type="Gene3D" id="3.40.50.12780">
    <property type="entry name" value="N-terminal domain of ligase-like"/>
    <property type="match status" value="1"/>
</dbReference>
<reference evidence="4 5" key="1">
    <citation type="submission" date="2018-11" db="EMBL/GenBank/DDBJ databases">
        <authorList>
            <person name="Li F."/>
        </authorList>
    </citation>
    <scope>NUCLEOTIDE SEQUENCE [LARGE SCALE GENOMIC DNA]</scope>
    <source>
        <strain evidence="4 5">Gsoil 818</strain>
    </source>
</reference>
<dbReference type="AlphaFoldDB" id="A0A3N0GH55"/>
<dbReference type="InterPro" id="IPR045851">
    <property type="entry name" value="AMP-bd_C_sf"/>
</dbReference>
<organism evidence="4 5">
    <name type="scientific">Nocardioides pocheonensis</name>
    <dbReference type="NCBI Taxonomy" id="661485"/>
    <lineage>
        <taxon>Bacteria</taxon>
        <taxon>Bacillati</taxon>
        <taxon>Actinomycetota</taxon>
        <taxon>Actinomycetes</taxon>
        <taxon>Propionibacteriales</taxon>
        <taxon>Nocardioidaceae</taxon>
        <taxon>Nocardioides</taxon>
    </lineage>
</organism>
<dbReference type="InterPro" id="IPR025110">
    <property type="entry name" value="AMP-bd_C"/>
</dbReference>
<feature type="region of interest" description="Disordered" evidence="1">
    <location>
        <begin position="1"/>
        <end position="20"/>
    </location>
</feature>
<dbReference type="PANTHER" id="PTHR43767">
    <property type="entry name" value="LONG-CHAIN-FATTY-ACID--COA LIGASE"/>
    <property type="match status" value="1"/>
</dbReference>
<dbReference type="Pfam" id="PF00501">
    <property type="entry name" value="AMP-binding"/>
    <property type="match status" value="1"/>
</dbReference>
<dbReference type="PROSITE" id="PS00455">
    <property type="entry name" value="AMP_BINDING"/>
    <property type="match status" value="1"/>
</dbReference>
<feature type="domain" description="AMP-binding enzyme C-terminal" evidence="3">
    <location>
        <begin position="424"/>
        <end position="498"/>
    </location>
</feature>
<dbReference type="InterPro" id="IPR042099">
    <property type="entry name" value="ANL_N_sf"/>
</dbReference>
<dbReference type="InterPro" id="IPR020845">
    <property type="entry name" value="AMP-binding_CS"/>
</dbReference>
<gene>
    <name evidence="4" type="ORF">EFL26_21885</name>
</gene>
<dbReference type="InterPro" id="IPR000873">
    <property type="entry name" value="AMP-dep_synth/lig_dom"/>
</dbReference>
<dbReference type="Proteomes" id="UP000279994">
    <property type="component" value="Unassembled WGS sequence"/>
</dbReference>
<keyword evidence="5" id="KW-1185">Reference proteome</keyword>
<dbReference type="GO" id="GO:0016877">
    <property type="term" value="F:ligase activity, forming carbon-sulfur bonds"/>
    <property type="evidence" value="ECO:0007669"/>
    <property type="project" value="UniProtKB-ARBA"/>
</dbReference>
<accession>A0A3N0GH55</accession>
<dbReference type="InterPro" id="IPR050237">
    <property type="entry name" value="ATP-dep_AMP-bd_enzyme"/>
</dbReference>
<evidence type="ECO:0000313" key="4">
    <source>
        <dbReference type="EMBL" id="RNM11803.1"/>
    </source>
</evidence>
<evidence type="ECO:0000259" key="3">
    <source>
        <dbReference type="Pfam" id="PF13193"/>
    </source>
</evidence>
<protein>
    <submittedName>
        <fullName evidence="4">Long-chain fatty acid--CoA ligase</fullName>
    </submittedName>
</protein>
<dbReference type="OrthoDB" id="9803968at2"/>
<comment type="caution">
    <text evidence="4">The sequence shown here is derived from an EMBL/GenBank/DDBJ whole genome shotgun (WGS) entry which is preliminary data.</text>
</comment>
<dbReference type="SUPFAM" id="SSF56801">
    <property type="entry name" value="Acetyl-CoA synthetase-like"/>
    <property type="match status" value="1"/>
</dbReference>
<feature type="domain" description="AMP-dependent synthetase/ligase" evidence="2">
    <location>
        <begin position="31"/>
        <end position="374"/>
    </location>
</feature>
<sequence>MKSHTQEEQTSVKQHLDDRPLPFPTLTAALSHWAENTPEALALTVGSEELTYAQLSDRVLRCAAWLESEGVKPGARVVIVGHNSLAWVVHYLAVLALGAVIAPANNRLNPRQFADQVALLDAALVLSDEAHAKTVAEVDRGRLRLLADGNQLAQAGGLVFPAPDVPALISFTSGTTGKPKGATLTQRALSEASWAFVRVLRTTRDDSTLVVVPMFHNTGFVDQFGHMLLLGGRTDLLPKFHTADAVAALAARPVTYLAAVPSIIRLISVADGARKALEPLRTLLYGGSPMPAAWIEELLANWPHLQLFHGYGLTEYGSAISFLLPEFAREHGESVGFPVPGTTVRIVGEDLRDVEPGEVGELWCQGPTMMQGYWHQPELTDQKIHDGWLRTGDLAREEDGLYYIEGRVDDVINRGGEKVLPSHVEGLLATLGPVGLSCVFGVPDPILQYRVWAAVEERPGTTFDETVAREALRACLPDYAVPERIAVVNPLPRTASGKVDRRAVAAHLTTSS</sequence>